<organism evidence="3 4">
    <name type="scientific">Streptomyces drozdowiczii</name>
    <dbReference type="NCBI Taxonomy" id="202862"/>
    <lineage>
        <taxon>Bacteria</taxon>
        <taxon>Bacillati</taxon>
        <taxon>Actinomycetota</taxon>
        <taxon>Actinomycetes</taxon>
        <taxon>Kitasatosporales</taxon>
        <taxon>Streptomycetaceae</taxon>
        <taxon>Streptomyces</taxon>
    </lineage>
</organism>
<dbReference type="EMBL" id="CP098740">
    <property type="protein sequence ID" value="UZK57807.1"/>
    <property type="molecule type" value="Genomic_DNA"/>
</dbReference>
<dbReference type="RefSeq" id="WP_265546229.1">
    <property type="nucleotide sequence ID" value="NZ_CP098740.1"/>
</dbReference>
<evidence type="ECO:0000313" key="4">
    <source>
        <dbReference type="Proteomes" id="UP001164963"/>
    </source>
</evidence>
<dbReference type="SUPFAM" id="SSF51126">
    <property type="entry name" value="Pectin lyase-like"/>
    <property type="match status" value="1"/>
</dbReference>
<proteinExistence type="predicted"/>
<feature type="domain" description="Right handed beta helix" evidence="2">
    <location>
        <begin position="110"/>
        <end position="188"/>
    </location>
</feature>
<sequence length="338" mass="33952">MLRTPSPSGRSGCPVRRTAVAVVLVGAGLLSAPGAASAAAGTSDAVAVRVTNGKELKAALAAAVPGQTIELADGSYSGNFKITRGGTASAPITLTGSRAAVLTTPSGGGNGIQLTSAPYWVIRGVTVTGGQKGIMIDASDHVVADSVEIHHTTMEGIHFRTSSSYGVVQNSFIHDTGLSGNGMGEGVYVGTANTLTDASDHVRILDNVIGPGIGGENIDIKEGTTGGLISGNTFDGDGLTGANYDDSWVDIKGNGYTVENNRGTGTTNDGFQTHTQDPGWGCGTVFRGNTADLTGATGPTRFAIDITNYAAADCPATVTSDNRVTGGAGLVNPGVPVT</sequence>
<feature type="signal peptide" evidence="1">
    <location>
        <begin position="1"/>
        <end position="38"/>
    </location>
</feature>
<protein>
    <submittedName>
        <fullName evidence="3">Right-handed parallel beta-helix repeat-containing protein</fullName>
    </submittedName>
</protein>
<dbReference type="Proteomes" id="UP001164963">
    <property type="component" value="Chromosome"/>
</dbReference>
<feature type="chain" id="PRO_5046604733" evidence="1">
    <location>
        <begin position="39"/>
        <end position="338"/>
    </location>
</feature>
<reference evidence="3" key="1">
    <citation type="journal article" date="2022" name="Front. Microbiol.">
        <title>Mirubactin C rescues the lethal effect of cell wall biosynthesis mutations in Bacillus subtilis.</title>
        <authorList>
            <person name="Kepplinger B."/>
            <person name="Wen X."/>
            <person name="Tyler A.R."/>
            <person name="Kim B.Y."/>
            <person name="Brown J."/>
            <person name="Banks P."/>
            <person name="Dashti Y."/>
            <person name="Mackenzie E.S."/>
            <person name="Wills C."/>
            <person name="Kawai Y."/>
            <person name="Waldron K.J."/>
            <person name="Allenby N.E.E."/>
            <person name="Wu L.J."/>
            <person name="Hall M.J."/>
            <person name="Errington J."/>
        </authorList>
    </citation>
    <scope>NUCLEOTIDE SEQUENCE</scope>
    <source>
        <strain evidence="3">MDA8-470</strain>
    </source>
</reference>
<dbReference type="InterPro" id="IPR039448">
    <property type="entry name" value="Beta_helix"/>
</dbReference>
<dbReference type="Pfam" id="PF13229">
    <property type="entry name" value="Beta_helix"/>
    <property type="match status" value="1"/>
</dbReference>
<keyword evidence="4" id="KW-1185">Reference proteome</keyword>
<dbReference type="Gene3D" id="2.160.20.10">
    <property type="entry name" value="Single-stranded right-handed beta-helix, Pectin lyase-like"/>
    <property type="match status" value="1"/>
</dbReference>
<evidence type="ECO:0000256" key="1">
    <source>
        <dbReference type="SAM" id="SignalP"/>
    </source>
</evidence>
<dbReference type="SMART" id="SM00710">
    <property type="entry name" value="PbH1"/>
    <property type="match status" value="7"/>
</dbReference>
<evidence type="ECO:0000259" key="2">
    <source>
        <dbReference type="Pfam" id="PF13229"/>
    </source>
</evidence>
<keyword evidence="1" id="KW-0732">Signal</keyword>
<name>A0ABY6Q045_9ACTN</name>
<dbReference type="InterPro" id="IPR006626">
    <property type="entry name" value="PbH1"/>
</dbReference>
<evidence type="ECO:0000313" key="3">
    <source>
        <dbReference type="EMBL" id="UZK57807.1"/>
    </source>
</evidence>
<dbReference type="InterPro" id="IPR011050">
    <property type="entry name" value="Pectin_lyase_fold/virulence"/>
</dbReference>
<gene>
    <name evidence="3" type="ORF">NEH16_30240</name>
</gene>
<dbReference type="InterPro" id="IPR012334">
    <property type="entry name" value="Pectin_lyas_fold"/>
</dbReference>
<accession>A0ABY6Q045</accession>